<keyword evidence="7" id="KW-0274">FAD</keyword>
<dbReference type="InterPro" id="IPR001433">
    <property type="entry name" value="OxRdtase_FAD/NAD-bd"/>
</dbReference>
<comment type="cofactor">
    <cofactor evidence="1">
        <name>FAD</name>
        <dbReference type="ChEBI" id="CHEBI:57692"/>
    </cofactor>
</comment>
<dbReference type="GeneID" id="90611680"/>
<dbReference type="EMBL" id="NIZW01000033">
    <property type="protein sequence ID" value="PHQ32080.1"/>
    <property type="molecule type" value="Genomic_DNA"/>
</dbReference>
<feature type="domain" description="FAD-binding FR-type" evidence="15">
    <location>
        <begin position="208"/>
        <end position="310"/>
    </location>
</feature>
<keyword evidence="5" id="KW-0001">2Fe-2S</keyword>
<feature type="region of interest" description="Disordered" evidence="13">
    <location>
        <begin position="487"/>
        <end position="523"/>
    </location>
</feature>
<comment type="caution">
    <text evidence="16">The sequence shown here is derived from an EMBL/GenBank/DDBJ whole genome shotgun (WGS) entry which is preliminary data.</text>
</comment>
<dbReference type="OrthoDB" id="9796486at2"/>
<keyword evidence="12 14" id="KW-0472">Membrane</keyword>
<keyword evidence="9" id="KW-0560">Oxidoreductase</keyword>
<dbReference type="Gene3D" id="2.40.30.10">
    <property type="entry name" value="Translation factors"/>
    <property type="match status" value="1"/>
</dbReference>
<keyword evidence="17" id="KW-1185">Reference proteome</keyword>
<comment type="subcellular location">
    <subcellularLocation>
        <location evidence="2">Membrane</location>
        <topology evidence="2">Multi-pass membrane protein</topology>
    </subcellularLocation>
</comment>
<feature type="transmembrane region" description="Helical" evidence="14">
    <location>
        <begin position="119"/>
        <end position="144"/>
    </location>
</feature>
<evidence type="ECO:0000256" key="6">
    <source>
        <dbReference type="ARBA" id="ARBA00022723"/>
    </source>
</evidence>
<dbReference type="GO" id="GO:0051537">
    <property type="term" value="F:2 iron, 2 sulfur cluster binding"/>
    <property type="evidence" value="ECO:0007669"/>
    <property type="project" value="UniProtKB-KW"/>
</dbReference>
<feature type="transmembrane region" description="Helical" evidence="14">
    <location>
        <begin position="87"/>
        <end position="107"/>
    </location>
</feature>
<evidence type="ECO:0000256" key="2">
    <source>
        <dbReference type="ARBA" id="ARBA00004141"/>
    </source>
</evidence>
<evidence type="ECO:0000256" key="10">
    <source>
        <dbReference type="ARBA" id="ARBA00023004"/>
    </source>
</evidence>
<dbReference type="GO" id="GO:0046872">
    <property type="term" value="F:metal ion binding"/>
    <property type="evidence" value="ECO:0007669"/>
    <property type="project" value="UniProtKB-KW"/>
</dbReference>
<feature type="transmembrane region" description="Helical" evidence="14">
    <location>
        <begin position="12"/>
        <end position="34"/>
    </location>
</feature>
<feature type="transmembrane region" description="Helical" evidence="14">
    <location>
        <begin position="184"/>
        <end position="203"/>
    </location>
</feature>
<dbReference type="SUPFAM" id="SSF63380">
    <property type="entry name" value="Riboflavin synthase domain-like"/>
    <property type="match status" value="1"/>
</dbReference>
<dbReference type="PANTHER" id="PTHR47354:SF6">
    <property type="entry name" value="NADH OXIDOREDUCTASE HCR"/>
    <property type="match status" value="1"/>
</dbReference>
<evidence type="ECO:0000313" key="16">
    <source>
        <dbReference type="EMBL" id="PHQ32080.1"/>
    </source>
</evidence>
<dbReference type="InterPro" id="IPR017927">
    <property type="entry name" value="FAD-bd_FR_type"/>
</dbReference>
<dbReference type="PRINTS" id="PR00410">
    <property type="entry name" value="PHEHYDRXLASE"/>
</dbReference>
<evidence type="ECO:0000256" key="12">
    <source>
        <dbReference type="ARBA" id="ARBA00023136"/>
    </source>
</evidence>
<evidence type="ECO:0000256" key="5">
    <source>
        <dbReference type="ARBA" id="ARBA00022714"/>
    </source>
</evidence>
<dbReference type="PANTHER" id="PTHR47354">
    <property type="entry name" value="NADH OXIDOREDUCTASE HCR"/>
    <property type="match status" value="1"/>
</dbReference>
<dbReference type="PROSITE" id="PS51384">
    <property type="entry name" value="FAD_FR"/>
    <property type="match status" value="1"/>
</dbReference>
<dbReference type="CDD" id="cd06198">
    <property type="entry name" value="FNR_like_3"/>
    <property type="match status" value="1"/>
</dbReference>
<sequence>MNSPGEIRQPFASVLLATLYFAAVVSPATVAVLAVPQTDHSLLSEIAKNCGLVGIGILLFQFVLAGRLRWICDVFSLSEVMLFHRSMGLLAIALLLLHPVLLAAGEGDWSLIYGWSQPLYIWAGKLGLLALITHIVVSVFRTALKLSYEHWRMTHDVLAVAIIGLTLVHGWFAGGDLQAWPMQLLWILLGGAAISVLVWHRWIRPMKLASQPMRVVEVRQETPDVWTLRLAGVENWTADHLPGQFQFLTFPDSWAVPPEEHHFTIASSPTAEGYVESTIKASGDFTRKIQSIEPDDPVIVHKAFGHFSYLMHANENAFVFVAGGIGVTPLMSMLRHMRDTGSQKHVRFLFANKTAADIVFADELAQMQATQSPPLTLTHVLSNADESWSGERGHIDAEKIERLLGEIESTTGVYVCGPAAMTKQVIEGLQDRGVSHRQIHTESFSLAHDTAPTSAGSLWRRRLTVATALMVVVLVGAVALWRADGASAGNGHQHSHGHSHSSSDGGSQEDVSPSEETHDHAAE</sequence>
<evidence type="ECO:0000256" key="4">
    <source>
        <dbReference type="ARBA" id="ARBA00022692"/>
    </source>
</evidence>
<name>A0A2G1VZP5_9BACT</name>
<dbReference type="RefSeq" id="WP_099263843.1">
    <property type="nucleotide sequence ID" value="NZ_NIZW01000033.1"/>
</dbReference>
<dbReference type="GO" id="GO:0016491">
    <property type="term" value="F:oxidoreductase activity"/>
    <property type="evidence" value="ECO:0007669"/>
    <property type="project" value="UniProtKB-KW"/>
</dbReference>
<dbReference type="InterPro" id="IPR013130">
    <property type="entry name" value="Fe3_Rdtase_TM_dom"/>
</dbReference>
<evidence type="ECO:0000313" key="17">
    <source>
        <dbReference type="Proteomes" id="UP000225740"/>
    </source>
</evidence>
<feature type="transmembrane region" description="Helical" evidence="14">
    <location>
        <begin position="156"/>
        <end position="172"/>
    </location>
</feature>
<dbReference type="AlphaFoldDB" id="A0A2G1VZP5"/>
<evidence type="ECO:0000256" key="13">
    <source>
        <dbReference type="SAM" id="MobiDB-lite"/>
    </source>
</evidence>
<dbReference type="GO" id="GO:0016020">
    <property type="term" value="C:membrane"/>
    <property type="evidence" value="ECO:0007669"/>
    <property type="project" value="UniProtKB-SubCell"/>
</dbReference>
<organism evidence="16 17">
    <name type="scientific">Rhodopirellula bahusiensis</name>
    <dbReference type="NCBI Taxonomy" id="2014065"/>
    <lineage>
        <taxon>Bacteria</taxon>
        <taxon>Pseudomonadati</taxon>
        <taxon>Planctomycetota</taxon>
        <taxon>Planctomycetia</taxon>
        <taxon>Pirellulales</taxon>
        <taxon>Pirellulaceae</taxon>
        <taxon>Rhodopirellula</taxon>
    </lineage>
</organism>
<dbReference type="Gene3D" id="3.40.50.80">
    <property type="entry name" value="Nucleotide-binding domain of ferredoxin-NADP reductase (FNR) module"/>
    <property type="match status" value="1"/>
</dbReference>
<dbReference type="Pfam" id="PF01794">
    <property type="entry name" value="Ferric_reduct"/>
    <property type="match status" value="1"/>
</dbReference>
<dbReference type="Proteomes" id="UP000225740">
    <property type="component" value="Unassembled WGS sequence"/>
</dbReference>
<dbReference type="InterPro" id="IPR039261">
    <property type="entry name" value="FNR_nucleotide-bd"/>
</dbReference>
<keyword evidence="3" id="KW-0285">Flavoprotein</keyword>
<protein>
    <submittedName>
        <fullName evidence="16">Oxidoreductase</fullName>
    </submittedName>
</protein>
<dbReference type="InterPro" id="IPR017938">
    <property type="entry name" value="Riboflavin_synthase-like_b-brl"/>
</dbReference>
<keyword evidence="10" id="KW-0408">Iron</keyword>
<gene>
    <name evidence="16" type="ORF">CEE69_27820</name>
</gene>
<evidence type="ECO:0000256" key="8">
    <source>
        <dbReference type="ARBA" id="ARBA00022989"/>
    </source>
</evidence>
<feature type="transmembrane region" description="Helical" evidence="14">
    <location>
        <begin position="46"/>
        <end position="66"/>
    </location>
</feature>
<evidence type="ECO:0000256" key="7">
    <source>
        <dbReference type="ARBA" id="ARBA00022827"/>
    </source>
</evidence>
<evidence type="ECO:0000256" key="1">
    <source>
        <dbReference type="ARBA" id="ARBA00001974"/>
    </source>
</evidence>
<reference evidence="16 17" key="1">
    <citation type="submission" date="2017-06" db="EMBL/GenBank/DDBJ databases">
        <title>Description of Rhodopirellula bahusiensis sp. nov.</title>
        <authorList>
            <person name="Kizina J."/>
            <person name="Harder J."/>
        </authorList>
    </citation>
    <scope>NUCLEOTIDE SEQUENCE [LARGE SCALE GENOMIC DNA]</scope>
    <source>
        <strain evidence="16 17">SWK21</strain>
    </source>
</reference>
<proteinExistence type="predicted"/>
<evidence type="ECO:0000256" key="9">
    <source>
        <dbReference type="ARBA" id="ARBA00023002"/>
    </source>
</evidence>
<feature type="transmembrane region" description="Helical" evidence="14">
    <location>
        <begin position="463"/>
        <end position="481"/>
    </location>
</feature>
<evidence type="ECO:0000256" key="14">
    <source>
        <dbReference type="SAM" id="Phobius"/>
    </source>
</evidence>
<dbReference type="InterPro" id="IPR050415">
    <property type="entry name" value="MRET"/>
</dbReference>
<evidence type="ECO:0000256" key="3">
    <source>
        <dbReference type="ARBA" id="ARBA00022630"/>
    </source>
</evidence>
<keyword evidence="11" id="KW-0411">Iron-sulfur</keyword>
<keyword evidence="6" id="KW-0479">Metal-binding</keyword>
<evidence type="ECO:0000256" key="11">
    <source>
        <dbReference type="ARBA" id="ARBA00023014"/>
    </source>
</evidence>
<keyword evidence="8 14" id="KW-1133">Transmembrane helix</keyword>
<evidence type="ECO:0000259" key="15">
    <source>
        <dbReference type="PROSITE" id="PS51384"/>
    </source>
</evidence>
<dbReference type="Pfam" id="PF00175">
    <property type="entry name" value="NAD_binding_1"/>
    <property type="match status" value="1"/>
</dbReference>
<keyword evidence="4 14" id="KW-0812">Transmembrane</keyword>
<dbReference type="SUPFAM" id="SSF52343">
    <property type="entry name" value="Ferredoxin reductase-like, C-terminal NADP-linked domain"/>
    <property type="match status" value="1"/>
</dbReference>
<accession>A0A2G1VZP5</accession>